<reference evidence="1 2" key="1">
    <citation type="journal article" date="2014" name="Int. J. Syst. Evol. Microbiol.">
        <title>Description of Galbitalea soli gen. nov., sp. nov., and Frondihabitans sucicola sp. nov.</title>
        <authorList>
            <person name="Kim S.J."/>
            <person name="Lim J.M."/>
            <person name="Ahn J.H."/>
            <person name="Weon H.Y."/>
            <person name="Hamada M."/>
            <person name="Suzuki K."/>
            <person name="Ahn T.Y."/>
            <person name="Kwon S.W."/>
        </authorList>
    </citation>
    <scope>NUCLEOTIDE SEQUENCE [LARGE SCALE GENOMIC DNA]</scope>
    <source>
        <strain evidence="1 2">NBRC 108727</strain>
    </source>
</reference>
<dbReference type="RefSeq" id="WP_163471645.1">
    <property type="nucleotide sequence ID" value="NZ_JAAGWZ010000001.1"/>
</dbReference>
<gene>
    <name evidence="1" type="ORF">G3T37_01145</name>
</gene>
<proteinExistence type="predicted"/>
<organism evidence="1 2">
    <name type="scientific">Galbitalea soli</name>
    <dbReference type="NCBI Taxonomy" id="1268042"/>
    <lineage>
        <taxon>Bacteria</taxon>
        <taxon>Bacillati</taxon>
        <taxon>Actinomycetota</taxon>
        <taxon>Actinomycetes</taxon>
        <taxon>Micrococcales</taxon>
        <taxon>Microbacteriaceae</taxon>
        <taxon>Galbitalea</taxon>
    </lineage>
</organism>
<keyword evidence="2" id="KW-1185">Reference proteome</keyword>
<evidence type="ECO:0000313" key="2">
    <source>
        <dbReference type="Proteomes" id="UP000479756"/>
    </source>
</evidence>
<accession>A0A7C9TMS6</accession>
<dbReference type="EMBL" id="JAAGWZ010000001">
    <property type="protein sequence ID" value="NEM89957.1"/>
    <property type="molecule type" value="Genomic_DNA"/>
</dbReference>
<comment type="caution">
    <text evidence="1">The sequence shown here is derived from an EMBL/GenBank/DDBJ whole genome shotgun (WGS) entry which is preliminary data.</text>
</comment>
<dbReference type="AlphaFoldDB" id="A0A7C9TMS6"/>
<evidence type="ECO:0008006" key="3">
    <source>
        <dbReference type="Google" id="ProtNLM"/>
    </source>
</evidence>
<protein>
    <recommendedName>
        <fullName evidence="3">Glutaminase</fullName>
    </recommendedName>
</protein>
<evidence type="ECO:0000313" key="1">
    <source>
        <dbReference type="EMBL" id="NEM89957.1"/>
    </source>
</evidence>
<sequence>MNEGLTAGGSADALEVARRAVSALETELRATVVRLVAAGAHDEALGELVTGRRVFGWGRGPVIRPVGRAWRVGVLLLDREGRLYRVGEVTRAVEPGRAAVNRSPAGEARRELRRIASRSPFPPGEAINLGWQPLDTAAESLASAAGEAPGPDAGAVRLECRDGVVMLRWDSAPGALGVAPLARYLHDRVELLLDGDR</sequence>
<dbReference type="Proteomes" id="UP000479756">
    <property type="component" value="Unassembled WGS sequence"/>
</dbReference>
<name>A0A7C9TMS6_9MICO</name>